<dbReference type="Pfam" id="PF06904">
    <property type="entry name" value="Extensin-like_C"/>
    <property type="match status" value="1"/>
</dbReference>
<organism evidence="2 3">
    <name type="scientific">Phreatobacter stygius</name>
    <dbReference type="NCBI Taxonomy" id="1940610"/>
    <lineage>
        <taxon>Bacteria</taxon>
        <taxon>Pseudomonadati</taxon>
        <taxon>Pseudomonadota</taxon>
        <taxon>Alphaproteobacteria</taxon>
        <taxon>Hyphomicrobiales</taxon>
        <taxon>Phreatobacteraceae</taxon>
        <taxon>Phreatobacter</taxon>
    </lineage>
</organism>
<dbReference type="Proteomes" id="UP000298781">
    <property type="component" value="Chromosome"/>
</dbReference>
<gene>
    <name evidence="2" type="ORF">E8M01_13625</name>
</gene>
<name>A0A4D7B3N3_9HYPH</name>
<evidence type="ECO:0000313" key="3">
    <source>
        <dbReference type="Proteomes" id="UP000298781"/>
    </source>
</evidence>
<sequence length="274" mass="28644">MASGSGRFGLSLPVSLAIVLIVAGHASPAEAARRYRSRPVPARMVPPAPVPLPRPPEAPAVAAPGPAAAPAAAAAAETRSGEPAPVAPATAACLDRLRAIGVRFVAAPVPDTAANICSIATPVRLEALDLGAGQVLDLPDRPLVDCPFAETLALFARDLMAPLARSQFETQLARLGTGPGFECRPRNRVAGARISSHGQGRAIDIAWFGLADTKRIVVEHPADDTQKRFIDAVRRAACGWFTTVLGPGSNAAHANHLHFDREPRGRNGESRLCE</sequence>
<dbReference type="OrthoDB" id="9809788at2"/>
<evidence type="ECO:0000259" key="1">
    <source>
        <dbReference type="Pfam" id="PF06904"/>
    </source>
</evidence>
<keyword evidence="3" id="KW-1185">Reference proteome</keyword>
<accession>A0A4D7B3N3</accession>
<reference evidence="2 3" key="1">
    <citation type="submission" date="2019-04" db="EMBL/GenBank/DDBJ databases">
        <title>Phreatobacter aquaticus sp. nov.</title>
        <authorList>
            <person name="Choi A."/>
        </authorList>
    </citation>
    <scope>NUCLEOTIDE SEQUENCE [LARGE SCALE GENOMIC DNA]</scope>
    <source>
        <strain evidence="2 3">KCTC 52518</strain>
    </source>
</reference>
<dbReference type="EMBL" id="CP039690">
    <property type="protein sequence ID" value="QCI65158.1"/>
    <property type="molecule type" value="Genomic_DNA"/>
</dbReference>
<feature type="domain" description="Extensin-like C-terminal" evidence="1">
    <location>
        <begin position="92"/>
        <end position="273"/>
    </location>
</feature>
<dbReference type="InterPro" id="IPR009683">
    <property type="entry name" value="Extensin-like_C"/>
</dbReference>
<dbReference type="RefSeq" id="WP_136960607.1">
    <property type="nucleotide sequence ID" value="NZ_CP039690.1"/>
</dbReference>
<proteinExistence type="predicted"/>
<protein>
    <submittedName>
        <fullName evidence="2">Extensin family protein</fullName>
    </submittedName>
</protein>
<dbReference type="KEGG" id="pstg:E8M01_13625"/>
<dbReference type="AlphaFoldDB" id="A0A4D7B3N3"/>
<evidence type="ECO:0000313" key="2">
    <source>
        <dbReference type="EMBL" id="QCI65158.1"/>
    </source>
</evidence>